<dbReference type="PROSITE" id="PS51669">
    <property type="entry name" value="4FE4S_MOW_BIS_MGD"/>
    <property type="match status" value="1"/>
</dbReference>
<dbReference type="InterPro" id="IPR006656">
    <property type="entry name" value="Mopterin_OxRdtase"/>
</dbReference>
<keyword evidence="4" id="KW-0479">Metal-binding</keyword>
<dbReference type="InterPro" id="IPR050612">
    <property type="entry name" value="Prok_Mopterin_Oxidored"/>
</dbReference>
<organism evidence="9">
    <name type="scientific">freshwater metagenome</name>
    <dbReference type="NCBI Taxonomy" id="449393"/>
    <lineage>
        <taxon>unclassified sequences</taxon>
        <taxon>metagenomes</taxon>
        <taxon>ecological metagenomes</taxon>
    </lineage>
</organism>
<dbReference type="Pfam" id="PF04879">
    <property type="entry name" value="Molybdop_Fe4S4"/>
    <property type="match status" value="1"/>
</dbReference>
<gene>
    <name evidence="9" type="ORF">UFOPK1493_01153</name>
</gene>
<dbReference type="InterPro" id="IPR009010">
    <property type="entry name" value="Asp_de-COase-like_dom_sf"/>
</dbReference>
<dbReference type="Gene3D" id="3.40.228.10">
    <property type="entry name" value="Dimethylsulfoxide Reductase, domain 2"/>
    <property type="match status" value="1"/>
</dbReference>
<dbReference type="SUPFAM" id="SSF53706">
    <property type="entry name" value="Formate dehydrogenase/DMSO reductase, domains 1-3"/>
    <property type="match status" value="1"/>
</dbReference>
<dbReference type="InterPro" id="IPR006657">
    <property type="entry name" value="MoPterin_dinucl-bd_dom"/>
</dbReference>
<dbReference type="Gene3D" id="3.40.50.740">
    <property type="match status" value="1"/>
</dbReference>
<comment type="cofactor">
    <cofactor evidence="1">
        <name>Mo-bis(molybdopterin guanine dinucleotide)</name>
        <dbReference type="ChEBI" id="CHEBI:60539"/>
    </cofactor>
</comment>
<dbReference type="EMBL" id="CAEZSR010000031">
    <property type="protein sequence ID" value="CAB4552230.1"/>
    <property type="molecule type" value="Genomic_DNA"/>
</dbReference>
<dbReference type="Pfam" id="PF00384">
    <property type="entry name" value="Molybdopterin"/>
    <property type="match status" value="1"/>
</dbReference>
<evidence type="ECO:0000256" key="7">
    <source>
        <dbReference type="ARBA" id="ARBA00023014"/>
    </source>
</evidence>
<dbReference type="Gene3D" id="2.40.40.20">
    <property type="match status" value="1"/>
</dbReference>
<dbReference type="GO" id="GO:0016491">
    <property type="term" value="F:oxidoreductase activity"/>
    <property type="evidence" value="ECO:0007669"/>
    <property type="project" value="UniProtKB-KW"/>
</dbReference>
<dbReference type="AlphaFoldDB" id="A0A6J6CL29"/>
<evidence type="ECO:0000259" key="8">
    <source>
        <dbReference type="PROSITE" id="PS51669"/>
    </source>
</evidence>
<evidence type="ECO:0000256" key="6">
    <source>
        <dbReference type="ARBA" id="ARBA00023004"/>
    </source>
</evidence>
<evidence type="ECO:0000256" key="2">
    <source>
        <dbReference type="ARBA" id="ARBA00010312"/>
    </source>
</evidence>
<comment type="similarity">
    <text evidence="2">Belongs to the prokaryotic molybdopterin-containing oxidoreductase family.</text>
</comment>
<keyword evidence="7" id="KW-0411">Iron-sulfur</keyword>
<evidence type="ECO:0000256" key="3">
    <source>
        <dbReference type="ARBA" id="ARBA00022505"/>
    </source>
</evidence>
<evidence type="ECO:0000313" key="9">
    <source>
        <dbReference type="EMBL" id="CAB4552230.1"/>
    </source>
</evidence>
<dbReference type="PROSITE" id="PS00490">
    <property type="entry name" value="MOLYBDOPTERIN_PROK_2"/>
    <property type="match status" value="1"/>
</dbReference>
<dbReference type="InterPro" id="IPR006963">
    <property type="entry name" value="Mopterin_OxRdtase_4Fe-4S_dom"/>
</dbReference>
<evidence type="ECO:0000256" key="5">
    <source>
        <dbReference type="ARBA" id="ARBA00023002"/>
    </source>
</evidence>
<dbReference type="CDD" id="cd02766">
    <property type="entry name" value="MopB_3"/>
    <property type="match status" value="1"/>
</dbReference>
<name>A0A6J6CL29_9ZZZZ</name>
<accession>A0A6J6CL29</accession>
<dbReference type="SUPFAM" id="SSF50692">
    <property type="entry name" value="ADC-like"/>
    <property type="match status" value="1"/>
</dbReference>
<dbReference type="PANTHER" id="PTHR43742">
    <property type="entry name" value="TRIMETHYLAMINE-N-OXIDE REDUCTASE"/>
    <property type="match status" value="1"/>
</dbReference>
<dbReference type="GO" id="GO:0043546">
    <property type="term" value="F:molybdopterin cofactor binding"/>
    <property type="evidence" value="ECO:0007669"/>
    <property type="project" value="InterPro"/>
</dbReference>
<dbReference type="Pfam" id="PF01568">
    <property type="entry name" value="Molydop_binding"/>
    <property type="match status" value="1"/>
</dbReference>
<keyword evidence="6" id="KW-0408">Iron</keyword>
<keyword evidence="3" id="KW-0500">Molybdenum</keyword>
<dbReference type="GO" id="GO:0046872">
    <property type="term" value="F:metal ion binding"/>
    <property type="evidence" value="ECO:0007669"/>
    <property type="project" value="UniProtKB-KW"/>
</dbReference>
<protein>
    <submittedName>
        <fullName evidence="9">Unannotated protein</fullName>
    </submittedName>
</protein>
<evidence type="ECO:0000256" key="1">
    <source>
        <dbReference type="ARBA" id="ARBA00001942"/>
    </source>
</evidence>
<keyword evidence="5" id="KW-0560">Oxidoreductase</keyword>
<dbReference type="SMART" id="SM00926">
    <property type="entry name" value="Molybdop_Fe4S4"/>
    <property type="match status" value="1"/>
</dbReference>
<dbReference type="InterPro" id="IPR006655">
    <property type="entry name" value="Mopterin_OxRdtase_prok_CS"/>
</dbReference>
<dbReference type="GO" id="GO:0051536">
    <property type="term" value="F:iron-sulfur cluster binding"/>
    <property type="evidence" value="ECO:0007669"/>
    <property type="project" value="UniProtKB-KW"/>
</dbReference>
<proteinExistence type="inferred from homology"/>
<dbReference type="PANTHER" id="PTHR43742:SF6">
    <property type="entry name" value="OXIDOREDUCTASE YYAE-RELATED"/>
    <property type="match status" value="1"/>
</dbReference>
<dbReference type="Gene3D" id="2.20.25.90">
    <property type="entry name" value="ADC-like domains"/>
    <property type="match status" value="1"/>
</dbReference>
<evidence type="ECO:0000256" key="4">
    <source>
        <dbReference type="ARBA" id="ARBA00022723"/>
    </source>
</evidence>
<sequence>MTATDPGLHGSHTAHGTCHHDCPDSCGWQVTVTDGVAVQLRGNPAHPYSAGELCPKVNRFLDRVYSPDRITTPLRRVGAKGEGRFEPIGWDEALAEIAARFGEIVATDGPGAILPFISAGNQSALAMLFPERFWNRLGAIELTGALCGAVAGAGTASTLGSGRALDPTELRHSKLILLWGTNTRLTNRHLWPTIEAARADGAQVVVIDPVRTITADSADWFVQPLPGTDVALALAMMHVLVRDRLVDTEWVQAHTIGFDELAAHVAEWTPERAAATCGVPVADIERLANLYGTIRPVAIRTLIGAEHHEHGAMFFRAISCLPALVGAWRDRGGGYARSVGVWSEALVDGLRLMRPALRPAPRRELPMVRLAEVLDPAFTPPVRALFVIGGNPLVVVPNAEGVRRGLERADLFTVVHEQFLTDTARYADLVLPATTQIESLDVVPAWGHLWLGWNEPAIAPVGEAVSNSELHRRLARAMGFTEPELHADDEAILREAMPDVDLDELRRTGWVRAPYPEDGRPYPDGGFPTPSGKVELLSARLAAQGHPALPTHLAARESLGGDPELAARFPFALLTPKQHTRFLNSSYSQLPKHGPLEDGPYVEMVAADADRLGVIDGQCVVVHNDRAELELPVRISTRLRPGVVAIPWGWWGRHHPDGRTANALTNDTITDWGGGVSYSDTLVAIRPR</sequence>
<reference evidence="9" key="1">
    <citation type="submission" date="2020-05" db="EMBL/GenBank/DDBJ databases">
        <authorList>
            <person name="Chiriac C."/>
            <person name="Salcher M."/>
            <person name="Ghai R."/>
            <person name="Kavagutti S V."/>
        </authorList>
    </citation>
    <scope>NUCLEOTIDE SEQUENCE</scope>
</reference>
<dbReference type="Gene3D" id="3.30.2070.10">
    <property type="entry name" value="Formate dehydrogenase/DMSO reductase"/>
    <property type="match status" value="1"/>
</dbReference>
<feature type="domain" description="4Fe-4S Mo/W bis-MGD-type" evidence="8">
    <location>
        <begin position="11"/>
        <end position="68"/>
    </location>
</feature>